<keyword evidence="2" id="KW-0012">Acyltransferase</keyword>
<proteinExistence type="predicted"/>
<dbReference type="InterPro" id="IPR050832">
    <property type="entry name" value="Bact_Acetyltransf"/>
</dbReference>
<sequence>MSLQVRSMLPQDLAAVFDIQSLAYVSDMVETLPLLAARLQSAPDTAWVAEQDGCIMAYLAAYPSIGGRVSALGQAFSPASTPNALYLHDLAVDPAQAGKGVAQAMIAHAFAYAQRQNWQYICLVSVQSTSAFWQRLGFVVQAELDQQQTDKLASYSGAAFYMIKDLRAGV</sequence>
<dbReference type="EMBL" id="JACOGF010000002">
    <property type="protein sequence ID" value="MBC3916827.1"/>
    <property type="molecule type" value="Genomic_DNA"/>
</dbReference>
<name>A0ABR6ZLR1_9BURK</name>
<protein>
    <submittedName>
        <fullName evidence="4">GNAT family N-acetyltransferase</fullName>
    </submittedName>
</protein>
<evidence type="ECO:0000313" key="4">
    <source>
        <dbReference type="EMBL" id="MBC3916827.1"/>
    </source>
</evidence>
<dbReference type="Proteomes" id="UP000650424">
    <property type="component" value="Unassembled WGS sequence"/>
</dbReference>
<dbReference type="PANTHER" id="PTHR43877">
    <property type="entry name" value="AMINOALKYLPHOSPHONATE N-ACETYLTRANSFERASE-RELATED-RELATED"/>
    <property type="match status" value="1"/>
</dbReference>
<comment type="caution">
    <text evidence="4">The sequence shown here is derived from an EMBL/GenBank/DDBJ whole genome shotgun (WGS) entry which is preliminary data.</text>
</comment>
<evidence type="ECO:0000313" key="5">
    <source>
        <dbReference type="Proteomes" id="UP000650424"/>
    </source>
</evidence>
<dbReference type="SUPFAM" id="SSF55729">
    <property type="entry name" value="Acyl-CoA N-acyltransferases (Nat)"/>
    <property type="match status" value="1"/>
</dbReference>
<reference evidence="4 5" key="1">
    <citation type="submission" date="2020-08" db="EMBL/GenBank/DDBJ databases">
        <title>Novel species isolated from subtropical streams in China.</title>
        <authorList>
            <person name="Lu H."/>
        </authorList>
    </citation>
    <scope>NUCLEOTIDE SEQUENCE [LARGE SCALE GENOMIC DNA]</scope>
    <source>
        <strain evidence="4 5">CY18W</strain>
    </source>
</reference>
<dbReference type="InterPro" id="IPR016181">
    <property type="entry name" value="Acyl_CoA_acyltransferase"/>
</dbReference>
<dbReference type="RefSeq" id="WP_186946061.1">
    <property type="nucleotide sequence ID" value="NZ_JACOGF010000002.1"/>
</dbReference>
<dbReference type="Gene3D" id="3.40.630.30">
    <property type="match status" value="1"/>
</dbReference>
<dbReference type="PROSITE" id="PS51186">
    <property type="entry name" value="GNAT"/>
    <property type="match status" value="1"/>
</dbReference>
<gene>
    <name evidence="4" type="ORF">H8L32_05010</name>
</gene>
<evidence type="ECO:0000256" key="1">
    <source>
        <dbReference type="ARBA" id="ARBA00022679"/>
    </source>
</evidence>
<feature type="domain" description="N-acetyltransferase" evidence="3">
    <location>
        <begin position="3"/>
        <end position="167"/>
    </location>
</feature>
<dbReference type="CDD" id="cd04301">
    <property type="entry name" value="NAT_SF"/>
    <property type="match status" value="1"/>
</dbReference>
<accession>A0ABR6ZLR1</accession>
<keyword evidence="5" id="KW-1185">Reference proteome</keyword>
<dbReference type="InterPro" id="IPR000182">
    <property type="entry name" value="GNAT_dom"/>
</dbReference>
<evidence type="ECO:0000259" key="3">
    <source>
        <dbReference type="PROSITE" id="PS51186"/>
    </source>
</evidence>
<organism evidence="4 5">
    <name type="scientific">Undibacterium hunanense</name>
    <dbReference type="NCBI Taxonomy" id="2762292"/>
    <lineage>
        <taxon>Bacteria</taxon>
        <taxon>Pseudomonadati</taxon>
        <taxon>Pseudomonadota</taxon>
        <taxon>Betaproteobacteria</taxon>
        <taxon>Burkholderiales</taxon>
        <taxon>Oxalobacteraceae</taxon>
        <taxon>Undibacterium</taxon>
    </lineage>
</organism>
<evidence type="ECO:0000256" key="2">
    <source>
        <dbReference type="ARBA" id="ARBA00023315"/>
    </source>
</evidence>
<dbReference type="Pfam" id="PF00583">
    <property type="entry name" value="Acetyltransf_1"/>
    <property type="match status" value="1"/>
</dbReference>
<keyword evidence="1" id="KW-0808">Transferase</keyword>